<proteinExistence type="predicted"/>
<feature type="compositionally biased region" description="Basic and acidic residues" evidence="1">
    <location>
        <begin position="255"/>
        <end position="268"/>
    </location>
</feature>
<feature type="region of interest" description="Disordered" evidence="1">
    <location>
        <begin position="471"/>
        <end position="833"/>
    </location>
</feature>
<dbReference type="OrthoDB" id="5386574at2759"/>
<feature type="region of interest" description="Disordered" evidence="1">
    <location>
        <begin position="863"/>
        <end position="936"/>
    </location>
</feature>
<feature type="compositionally biased region" description="Low complexity" evidence="1">
    <location>
        <begin position="137"/>
        <end position="147"/>
    </location>
</feature>
<feature type="compositionally biased region" description="Basic and acidic residues" evidence="1">
    <location>
        <begin position="741"/>
        <end position="752"/>
    </location>
</feature>
<feature type="compositionally biased region" description="Basic and acidic residues" evidence="1">
    <location>
        <begin position="651"/>
        <end position="668"/>
    </location>
</feature>
<feature type="compositionally biased region" description="Basic and acidic residues" evidence="1">
    <location>
        <begin position="789"/>
        <end position="813"/>
    </location>
</feature>
<feature type="compositionally biased region" description="Basic and acidic residues" evidence="1">
    <location>
        <begin position="532"/>
        <end position="542"/>
    </location>
</feature>
<organism evidence="2 3">
    <name type="scientific">Cordyceps militaris</name>
    <name type="common">Caterpillar fungus</name>
    <name type="synonym">Clavaria militaris</name>
    <dbReference type="NCBI Taxonomy" id="73501"/>
    <lineage>
        <taxon>Eukaryota</taxon>
        <taxon>Fungi</taxon>
        <taxon>Dikarya</taxon>
        <taxon>Ascomycota</taxon>
        <taxon>Pezizomycotina</taxon>
        <taxon>Sordariomycetes</taxon>
        <taxon>Hypocreomycetidae</taxon>
        <taxon>Hypocreales</taxon>
        <taxon>Cordycipitaceae</taxon>
        <taxon>Cordyceps</taxon>
    </lineage>
</organism>
<feature type="compositionally biased region" description="Polar residues" evidence="1">
    <location>
        <begin position="414"/>
        <end position="424"/>
    </location>
</feature>
<feature type="region of interest" description="Disordered" evidence="1">
    <location>
        <begin position="989"/>
        <end position="1018"/>
    </location>
</feature>
<dbReference type="InterPro" id="IPR021582">
    <property type="entry name" value="Aim21"/>
</dbReference>
<feature type="compositionally biased region" description="Polar residues" evidence="1">
    <location>
        <begin position="588"/>
        <end position="598"/>
    </location>
</feature>
<dbReference type="Pfam" id="PF11489">
    <property type="entry name" value="Aim21"/>
    <property type="match status" value="1"/>
</dbReference>
<dbReference type="VEuPathDB" id="FungiDB:A9K55_000763"/>
<feature type="compositionally biased region" description="Polar residues" evidence="1">
    <location>
        <begin position="176"/>
        <end position="190"/>
    </location>
</feature>
<feature type="compositionally biased region" description="Basic and acidic residues" evidence="1">
    <location>
        <begin position="989"/>
        <end position="1003"/>
    </location>
</feature>
<evidence type="ECO:0000313" key="3">
    <source>
        <dbReference type="Proteomes" id="UP000323067"/>
    </source>
</evidence>
<feature type="region of interest" description="Disordered" evidence="1">
    <location>
        <begin position="69"/>
        <end position="321"/>
    </location>
</feature>
<dbReference type="Proteomes" id="UP000323067">
    <property type="component" value="Chromosome ii"/>
</dbReference>
<protein>
    <recommendedName>
        <fullName evidence="4">Altered inheritance of mitochondria protein 21</fullName>
    </recommendedName>
</protein>
<feature type="compositionally biased region" description="Basic and acidic residues" evidence="1">
    <location>
        <begin position="676"/>
        <end position="687"/>
    </location>
</feature>
<evidence type="ECO:0000313" key="2">
    <source>
        <dbReference type="EMBL" id="ATY66852.1"/>
    </source>
</evidence>
<evidence type="ECO:0000256" key="1">
    <source>
        <dbReference type="SAM" id="MobiDB-lite"/>
    </source>
</evidence>
<feature type="region of interest" description="Disordered" evidence="1">
    <location>
        <begin position="402"/>
        <end position="429"/>
    </location>
</feature>
<feature type="compositionally biased region" description="Pro residues" evidence="1">
    <location>
        <begin position="73"/>
        <end position="83"/>
    </location>
</feature>
<name>A0A2H4SUR2_CORMI</name>
<sequence>MCLSPTTLQTINRQGRYSRGCTVPRQDTLCPVSTPESSIAPGFAYYRISIAPPSSELRYTFSSYYTKPNMSAPAPPVVPPRPSKSPSMEAQQATEAPTIPARPAKKSLVQPRPSSSDRFAQSPLHSGFQPKGQRPTSSSSSHDQSSSLNEPIDRPASVSLPSLGEEGLEYGVLDTQAETELGSSHQTRTVGDNLKLHAPKPSLPPGSAKQQIMAVTRTDSDKAASLGLGKSSNGSDRPPSRDPMIRRPSSTLSTHSDHGNYIDDEHGIPKIGQRVPMNSHLGDVQAPSPAPEEGKRHHARKHSARNMPPGSYGLHGHGVDPQDRLEKAYHEKHPELAGKAKKHNIHDHRQSDYAMSSNDLNRMVRDTARRRPTSSLYNEAISTPTEDVAFHASDEYAFRISTPQDSSHAEKGSTYFSEVGSSSKATDDERSSVLHAIHVDDSKHPEHYSYGTENPEAENYHAPILADDEIEADANVTARNPAIRPGFDRSRSYDADEPKIPSIRHTTHDEDTDRGFNSTPLDDVEEYEPLFDEEKTQEEKKQAAAAKRAKRQFPSKDIWEDAPSSVHYSTEVSTPDVEEQNQRPKSKASFSENRSITPAQAFAQYQEELAEKEAGGRSNKYLPLSADTKPKWIDHQSHLGVSKASSSRRFPSKDIWEDAPESHIHEATLSESAVEDESKSDDSKPDVPARPAKKVAEESQAPPAIPSRPKPVQAGDDATKQPPSVSEKPKPHIPARPVKKLSGDSKDREAVKPPKPPVPSRPAGGKIAALQAGFMSDLNKRLQLGPQALKKEEPEQQEEVVEKEKAPLSDARKSRARGPQRRAPATAASPVKEPSALVLCLSRPQTLFSIDSADRLVVTEESREIATELSKTTHEPVEDLAKSSGHEAGKEANSPPIKEASKDLEPSIYKEPSHDATKTLSVLADDDVTDQTKTVEPAAVAKDGLVPDLVEKPVTAEPAIEAVDKASTDIANAKLPSSEVEEKRALKVQDLDAAHDSAAKEQDIGDVPLTHAQAEEDV</sequence>
<feature type="compositionally biased region" description="Basic and acidic residues" evidence="1">
    <location>
        <begin position="628"/>
        <end position="637"/>
    </location>
</feature>
<dbReference type="AlphaFoldDB" id="A0A2H4SUR2"/>
<evidence type="ECO:0008006" key="4">
    <source>
        <dbReference type="Google" id="ProtNLM"/>
    </source>
</evidence>
<feature type="region of interest" description="Disordered" evidence="1">
    <location>
        <begin position="336"/>
        <end position="360"/>
    </location>
</feature>
<gene>
    <name evidence="2" type="ORF">A9K55_000763</name>
</gene>
<dbReference type="EMBL" id="CP023327">
    <property type="protein sequence ID" value="ATY66852.1"/>
    <property type="molecule type" value="Genomic_DNA"/>
</dbReference>
<feature type="compositionally biased region" description="Basic and acidic residues" evidence="1">
    <location>
        <begin position="863"/>
        <end position="890"/>
    </location>
</feature>
<feature type="compositionally biased region" description="Acidic residues" evidence="1">
    <location>
        <begin position="522"/>
        <end position="531"/>
    </location>
</feature>
<feature type="compositionally biased region" description="Basic and acidic residues" evidence="1">
    <location>
        <begin position="486"/>
        <end position="499"/>
    </location>
</feature>
<accession>A0A2H4SUR2</accession>
<dbReference type="VEuPathDB" id="FungiDB:CCM_04682"/>
<reference evidence="2 3" key="1">
    <citation type="journal article" date="2017" name="BMC Genomics">
        <title>Chromosome level assembly and secondary metabolite potential of the parasitic fungus Cordyceps militaris.</title>
        <authorList>
            <person name="Kramer G.J."/>
            <person name="Nodwell J.R."/>
        </authorList>
    </citation>
    <scope>NUCLEOTIDE SEQUENCE [LARGE SCALE GENOMIC DNA]</scope>
    <source>
        <strain evidence="2 3">ATCC 34164</strain>
    </source>
</reference>